<sequence length="404" mass="46490">MRLHRNLCFAVIDGLTQIFNEDQYADRVIQQLLKRDKRWGSRDRAFVAETTYDIVRWKRLYAEIAEVKAPFDRDNLWRLFAVWATLKGIKLPDWKYFVDTPTRKIKGRFDELSKIRKFREAIPDWIDAVGLEELGEATWTKEIAMQNEQADVILRVNTLKTTKEKLQNILFDQNIETEFIKGYPYALKLKERANVFVTDAFKNGLFEVQDASSQLVADFLDVKPGMKVVDTCAGAGGKTLHIAALMQNKGQVIAMDIYESKLKKLKIRAKRNGVHNFDLRVIDSTKPIKKLHGKADRVLIDAPCSGLGVLRRNPDAKWKLEPEFLDKIRNTQQEVLQQYSKMVKSGGKLVYATCSVLPSENQKQVDKFLTSESGKEFTFVKDKKVLAHESGFDGFYMALLEKKQ</sequence>
<dbReference type="PRINTS" id="PR02008">
    <property type="entry name" value="RCMTFAMILY"/>
</dbReference>
<dbReference type="GO" id="GO:0003723">
    <property type="term" value="F:RNA binding"/>
    <property type="evidence" value="ECO:0007669"/>
    <property type="project" value="UniProtKB-UniRule"/>
</dbReference>
<dbReference type="RefSeq" id="WP_044625712.1">
    <property type="nucleotide sequence ID" value="NZ_JTDV01000003.1"/>
</dbReference>
<dbReference type="InterPro" id="IPR029063">
    <property type="entry name" value="SAM-dependent_MTases_sf"/>
</dbReference>
<dbReference type="InterPro" id="IPR023267">
    <property type="entry name" value="RCMT"/>
</dbReference>
<keyword evidence="3 5" id="KW-0949">S-adenosyl-L-methionine</keyword>
<feature type="binding site" evidence="5">
    <location>
        <position position="301"/>
    </location>
    <ligand>
        <name>S-adenosyl-L-methionine</name>
        <dbReference type="ChEBI" id="CHEBI:59789"/>
    </ligand>
</feature>
<dbReference type="PROSITE" id="PS51686">
    <property type="entry name" value="SAM_MT_RSMB_NOP"/>
    <property type="match status" value="1"/>
</dbReference>
<evidence type="ECO:0000256" key="4">
    <source>
        <dbReference type="ARBA" id="ARBA00022884"/>
    </source>
</evidence>
<dbReference type="Pfam" id="PF01189">
    <property type="entry name" value="Methyltr_RsmB-F"/>
    <property type="match status" value="1"/>
</dbReference>
<dbReference type="Gene3D" id="3.40.50.150">
    <property type="entry name" value="Vaccinia Virus protein VP39"/>
    <property type="match status" value="1"/>
</dbReference>
<dbReference type="GO" id="GO:0008173">
    <property type="term" value="F:RNA methyltransferase activity"/>
    <property type="evidence" value="ECO:0007669"/>
    <property type="project" value="InterPro"/>
</dbReference>
<dbReference type="PATRIC" id="fig|1382798.3.peg.2424"/>
<dbReference type="AlphaFoldDB" id="A0A0D7W2H6"/>
<evidence type="ECO:0000259" key="6">
    <source>
        <dbReference type="PROSITE" id="PS51686"/>
    </source>
</evidence>
<dbReference type="SUPFAM" id="SSF53335">
    <property type="entry name" value="S-adenosyl-L-methionine-dependent methyltransferases"/>
    <property type="match status" value="1"/>
</dbReference>
<comment type="caution">
    <text evidence="7">The sequence shown here is derived from an EMBL/GenBank/DDBJ whole genome shotgun (WGS) entry which is preliminary data.</text>
</comment>
<dbReference type="EMBL" id="JTDV01000003">
    <property type="protein sequence ID" value="KJD33320.1"/>
    <property type="molecule type" value="Genomic_DNA"/>
</dbReference>
<gene>
    <name evidence="7" type="ORF">PK35_05530</name>
</gene>
<feature type="binding site" evidence="5">
    <location>
        <position position="256"/>
    </location>
    <ligand>
        <name>S-adenosyl-L-methionine</name>
        <dbReference type="ChEBI" id="CHEBI:59789"/>
    </ligand>
</feature>
<dbReference type="OrthoDB" id="9810297at2"/>
<dbReference type="GO" id="GO:0001510">
    <property type="term" value="P:RNA methylation"/>
    <property type="evidence" value="ECO:0007669"/>
    <property type="project" value="InterPro"/>
</dbReference>
<proteinExistence type="inferred from homology"/>
<protein>
    <submittedName>
        <fullName evidence="7">RNA methyltransferase</fullName>
    </submittedName>
</protein>
<organism evidence="7 8">
    <name type="scientific">Neotamlana nanhaiensis</name>
    <dbReference type="NCBI Taxonomy" id="1382798"/>
    <lineage>
        <taxon>Bacteria</taxon>
        <taxon>Pseudomonadati</taxon>
        <taxon>Bacteroidota</taxon>
        <taxon>Flavobacteriia</taxon>
        <taxon>Flavobacteriales</taxon>
        <taxon>Flavobacteriaceae</taxon>
        <taxon>Neotamlana</taxon>
    </lineage>
</organism>
<keyword evidence="2 5" id="KW-0808">Transferase</keyword>
<comment type="similarity">
    <text evidence="5">Belongs to the class I-like SAM-binding methyltransferase superfamily. RsmB/NOP family.</text>
</comment>
<keyword evidence="1 5" id="KW-0489">Methyltransferase</keyword>
<dbReference type="InterPro" id="IPR054728">
    <property type="entry name" value="RsmB-like_ferredoxin"/>
</dbReference>
<dbReference type="Pfam" id="PF22458">
    <property type="entry name" value="RsmF-B_ferredox"/>
    <property type="match status" value="1"/>
</dbReference>
<evidence type="ECO:0000256" key="5">
    <source>
        <dbReference type="PROSITE-ProRule" id="PRU01023"/>
    </source>
</evidence>
<dbReference type="STRING" id="1382798.PK35_05530"/>
<evidence type="ECO:0000313" key="8">
    <source>
        <dbReference type="Proteomes" id="UP000032361"/>
    </source>
</evidence>
<dbReference type="PANTHER" id="PTHR22807:SF53">
    <property type="entry name" value="RIBOSOMAL RNA SMALL SUBUNIT METHYLTRANSFERASE B-RELATED"/>
    <property type="match status" value="1"/>
</dbReference>
<evidence type="ECO:0000313" key="7">
    <source>
        <dbReference type="EMBL" id="KJD33320.1"/>
    </source>
</evidence>
<evidence type="ECO:0000256" key="2">
    <source>
        <dbReference type="ARBA" id="ARBA00022679"/>
    </source>
</evidence>
<evidence type="ECO:0000256" key="1">
    <source>
        <dbReference type="ARBA" id="ARBA00022603"/>
    </source>
</evidence>
<feature type="active site" description="Nucleophile" evidence="5">
    <location>
        <position position="354"/>
    </location>
</feature>
<evidence type="ECO:0000256" key="3">
    <source>
        <dbReference type="ARBA" id="ARBA00022691"/>
    </source>
</evidence>
<dbReference type="InterPro" id="IPR049560">
    <property type="entry name" value="MeTrfase_RsmB-F_NOP2_cat"/>
</dbReference>
<dbReference type="InterPro" id="IPR001678">
    <property type="entry name" value="MeTrfase_RsmB-F_NOP2_dom"/>
</dbReference>
<dbReference type="PANTHER" id="PTHR22807">
    <property type="entry name" value="NOP2 YEAST -RELATED NOL1/NOP2/FMU SUN DOMAIN-CONTAINING"/>
    <property type="match status" value="1"/>
</dbReference>
<name>A0A0D7W2H6_9FLAO</name>
<feature type="domain" description="SAM-dependent MTase RsmB/NOP-type" evidence="6">
    <location>
        <begin position="142"/>
        <end position="403"/>
    </location>
</feature>
<feature type="binding site" evidence="5">
    <location>
        <position position="283"/>
    </location>
    <ligand>
        <name>S-adenosyl-L-methionine</name>
        <dbReference type="ChEBI" id="CHEBI:59789"/>
    </ligand>
</feature>
<dbReference type="Proteomes" id="UP000032361">
    <property type="component" value="Unassembled WGS sequence"/>
</dbReference>
<keyword evidence="8" id="KW-1185">Reference proteome</keyword>
<accession>A0A0D7W2H6</accession>
<dbReference type="CDD" id="cd02440">
    <property type="entry name" value="AdoMet_MTases"/>
    <property type="match status" value="1"/>
</dbReference>
<keyword evidence="4 5" id="KW-0694">RNA-binding</keyword>
<comment type="caution">
    <text evidence="5">Lacks conserved residue(s) required for the propagation of feature annotation.</text>
</comment>
<reference evidence="7 8" key="1">
    <citation type="journal article" date="2015" name="Antonie Van Leeuwenhoek">
        <title>Tamlana nanhaiensis sp. nov., isolated from surface seawater collected from the South China Sea.</title>
        <authorList>
            <person name="Liu X."/>
            <person name="Lai Q."/>
            <person name="Du Y."/>
            <person name="Li G."/>
            <person name="Sun F."/>
            <person name="Shao Z."/>
        </authorList>
    </citation>
    <scope>NUCLEOTIDE SEQUENCE [LARGE SCALE GENOMIC DNA]</scope>
    <source>
        <strain evidence="7 8">FHC16</strain>
    </source>
</reference>